<feature type="domain" description="HTH gntR-type" evidence="6">
    <location>
        <begin position="20"/>
        <end position="88"/>
    </location>
</feature>
<organism evidence="7 10">
    <name type="scientific">Bradyrhizobium guangdongense</name>
    <dbReference type="NCBI Taxonomy" id="1325090"/>
    <lineage>
        <taxon>Bacteria</taxon>
        <taxon>Pseudomonadati</taxon>
        <taxon>Pseudomonadota</taxon>
        <taxon>Alphaproteobacteria</taxon>
        <taxon>Hyphomicrobiales</taxon>
        <taxon>Nitrobacteraceae</taxon>
        <taxon>Bradyrhizobium</taxon>
    </lineage>
</organism>
<dbReference type="GO" id="GO:0003700">
    <property type="term" value="F:DNA-binding transcription factor activity"/>
    <property type="evidence" value="ECO:0007669"/>
    <property type="project" value="InterPro"/>
</dbReference>
<keyword evidence="2" id="KW-0663">Pyridoxal phosphate</keyword>
<dbReference type="SUPFAM" id="SSF46785">
    <property type="entry name" value="Winged helix' DNA-binding domain"/>
    <property type="match status" value="1"/>
</dbReference>
<evidence type="ECO:0000313" key="10">
    <source>
        <dbReference type="Proteomes" id="UP000625079"/>
    </source>
</evidence>
<dbReference type="SUPFAM" id="SSF53383">
    <property type="entry name" value="PLP-dependent transferases"/>
    <property type="match status" value="1"/>
</dbReference>
<dbReference type="InterPro" id="IPR015422">
    <property type="entry name" value="PyrdxlP-dep_Trfase_small"/>
</dbReference>
<keyword evidence="4" id="KW-0238">DNA-binding</keyword>
<dbReference type="Pfam" id="PF00155">
    <property type="entry name" value="Aminotran_1_2"/>
    <property type="match status" value="1"/>
</dbReference>
<dbReference type="PANTHER" id="PTHR46577">
    <property type="entry name" value="HTH-TYPE TRANSCRIPTIONAL REGULATORY PROTEIN GABR"/>
    <property type="match status" value="1"/>
</dbReference>
<evidence type="ECO:0000313" key="8">
    <source>
        <dbReference type="EMBL" id="QOZ59785.1"/>
    </source>
</evidence>
<evidence type="ECO:0000256" key="1">
    <source>
        <dbReference type="ARBA" id="ARBA00005384"/>
    </source>
</evidence>
<dbReference type="PROSITE" id="PS50949">
    <property type="entry name" value="HTH_GNTR"/>
    <property type="match status" value="1"/>
</dbReference>
<evidence type="ECO:0000256" key="4">
    <source>
        <dbReference type="ARBA" id="ARBA00023125"/>
    </source>
</evidence>
<dbReference type="OrthoDB" id="9804020at2"/>
<keyword evidence="8" id="KW-0808">Transferase</keyword>
<dbReference type="InterPro" id="IPR015421">
    <property type="entry name" value="PyrdxlP-dep_Trfase_major"/>
</dbReference>
<protein>
    <submittedName>
        <fullName evidence="8">PLP-dependent aminotransferase family protein</fullName>
    </submittedName>
    <submittedName>
        <fullName evidence="7">Transcriptional regulator</fullName>
    </submittedName>
</protein>
<evidence type="ECO:0000256" key="5">
    <source>
        <dbReference type="ARBA" id="ARBA00023163"/>
    </source>
</evidence>
<gene>
    <name evidence="7" type="ORF">GCM10010987_54450</name>
    <name evidence="8" type="ORF">XH86_14395</name>
</gene>
<dbReference type="GO" id="GO:0008483">
    <property type="term" value="F:transaminase activity"/>
    <property type="evidence" value="ECO:0007669"/>
    <property type="project" value="UniProtKB-KW"/>
</dbReference>
<comment type="similarity">
    <text evidence="1">In the C-terminal section; belongs to the class-I pyridoxal-phosphate-dependent aminotransferase family.</text>
</comment>
<proteinExistence type="inferred from homology"/>
<dbReference type="Gene3D" id="3.90.1150.10">
    <property type="entry name" value="Aspartate Aminotransferase, domain 1"/>
    <property type="match status" value="1"/>
</dbReference>
<dbReference type="Proteomes" id="UP000593880">
    <property type="component" value="Chromosome"/>
</dbReference>
<dbReference type="InterPro" id="IPR004839">
    <property type="entry name" value="Aminotransferase_I/II_large"/>
</dbReference>
<evidence type="ECO:0000256" key="3">
    <source>
        <dbReference type="ARBA" id="ARBA00023015"/>
    </source>
</evidence>
<reference evidence="8 9" key="2">
    <citation type="submission" date="2018-06" db="EMBL/GenBank/DDBJ databases">
        <title>Comparative genomics of rhizobia nodulating Arachis hypogaea in China.</title>
        <authorList>
            <person name="Li Y."/>
        </authorList>
    </citation>
    <scope>NUCLEOTIDE SEQUENCE [LARGE SCALE GENOMIC DNA]</scope>
    <source>
        <strain evidence="8 9">CCBAU 51658</strain>
    </source>
</reference>
<dbReference type="Gene3D" id="1.10.10.10">
    <property type="entry name" value="Winged helix-like DNA-binding domain superfamily/Winged helix DNA-binding domain"/>
    <property type="match status" value="1"/>
</dbReference>
<keyword evidence="8" id="KW-0032">Aminotransferase</keyword>
<evidence type="ECO:0000256" key="2">
    <source>
        <dbReference type="ARBA" id="ARBA00022898"/>
    </source>
</evidence>
<dbReference type="Gene3D" id="3.40.640.10">
    <property type="entry name" value="Type I PLP-dependent aspartate aminotransferase-like (Major domain)"/>
    <property type="match status" value="1"/>
</dbReference>
<dbReference type="PANTHER" id="PTHR46577:SF1">
    <property type="entry name" value="HTH-TYPE TRANSCRIPTIONAL REGULATORY PROTEIN GABR"/>
    <property type="match status" value="1"/>
</dbReference>
<dbReference type="InterPro" id="IPR036388">
    <property type="entry name" value="WH-like_DNA-bd_sf"/>
</dbReference>
<dbReference type="Proteomes" id="UP000625079">
    <property type="component" value="Unassembled WGS sequence"/>
</dbReference>
<evidence type="ECO:0000313" key="9">
    <source>
        <dbReference type="Proteomes" id="UP000593880"/>
    </source>
</evidence>
<sequence>MLQYIARSKENIALGAIMSKFEYVKLADAIAADIAKGTLRPGDRLPPQRNFAYDRGIAVSTASRVYTELLRRGLVVGEVGRGTFISGDIKRQVETITEPRDARIDFEVNYPLLPQQWAMIARSLAGLERVDALEAVLRTSTSTGTKSARNAAAAYLARKDFAPQAEQIVFTANGKQSLAAALAALVPTGGRCGVEALTYPYVKSIAARLGITLVPIPMDEHGARPDAIQKAHREAHLSALYLQPIIQNPLGVTMNAARRADLMRVAEKLDLTIIEDAVYGFLADDTPLAALGPDRCIVLDSLSKKVAPGLALGILVAPPRLRESVMSAVRTGGWIASGHALAAGQRLMADGTVAELTRLKRIDAARRQQTAARLLAGYQIAADARSYHLWLTLPPHWRSQTFVAAAARRGIALTPSSTFAVAHGHAPNAVRLALAPPSFEQLDSGLRTIVSLLGTKEEDFDSTE</sequence>
<dbReference type="CDD" id="cd00609">
    <property type="entry name" value="AAT_like"/>
    <property type="match status" value="1"/>
</dbReference>
<reference evidence="7" key="3">
    <citation type="submission" date="2022-12" db="EMBL/GenBank/DDBJ databases">
        <authorList>
            <person name="Sun Q."/>
            <person name="Zhou Y."/>
        </authorList>
    </citation>
    <scope>NUCLEOTIDE SEQUENCE</scope>
    <source>
        <strain evidence="7">CGMCC 1.15034</strain>
    </source>
</reference>
<dbReference type="GO" id="GO:0003677">
    <property type="term" value="F:DNA binding"/>
    <property type="evidence" value="ECO:0007669"/>
    <property type="project" value="UniProtKB-KW"/>
</dbReference>
<dbReference type="EMBL" id="BMHC01000014">
    <property type="protein sequence ID" value="GGI29443.1"/>
    <property type="molecule type" value="Genomic_DNA"/>
</dbReference>
<keyword evidence="5" id="KW-0804">Transcription</keyword>
<dbReference type="GO" id="GO:0030170">
    <property type="term" value="F:pyridoxal phosphate binding"/>
    <property type="evidence" value="ECO:0007669"/>
    <property type="project" value="InterPro"/>
</dbReference>
<evidence type="ECO:0000259" key="6">
    <source>
        <dbReference type="PROSITE" id="PS50949"/>
    </source>
</evidence>
<dbReference type="AlphaFoldDB" id="A0A410V4Z0"/>
<dbReference type="EMBL" id="CP030057">
    <property type="protein sequence ID" value="QOZ59785.1"/>
    <property type="molecule type" value="Genomic_DNA"/>
</dbReference>
<keyword evidence="9" id="KW-1185">Reference proteome</keyword>
<accession>A0A410V4Z0</accession>
<name>A0A410V4Z0_9BRAD</name>
<dbReference type="InterPro" id="IPR051446">
    <property type="entry name" value="HTH_trans_reg/aminotransferase"/>
</dbReference>
<dbReference type="Pfam" id="PF00392">
    <property type="entry name" value="GntR"/>
    <property type="match status" value="1"/>
</dbReference>
<dbReference type="SMART" id="SM00345">
    <property type="entry name" value="HTH_GNTR"/>
    <property type="match status" value="1"/>
</dbReference>
<dbReference type="InterPro" id="IPR015424">
    <property type="entry name" value="PyrdxlP-dep_Trfase"/>
</dbReference>
<evidence type="ECO:0000313" key="7">
    <source>
        <dbReference type="EMBL" id="GGI29443.1"/>
    </source>
</evidence>
<keyword evidence="3" id="KW-0805">Transcription regulation</keyword>
<dbReference type="InterPro" id="IPR000524">
    <property type="entry name" value="Tscrpt_reg_HTH_GntR"/>
</dbReference>
<dbReference type="InterPro" id="IPR036390">
    <property type="entry name" value="WH_DNA-bd_sf"/>
</dbReference>
<reference evidence="7" key="1">
    <citation type="journal article" date="2014" name="Int. J. Syst. Evol. Microbiol.">
        <title>Complete genome sequence of Corynebacterium casei LMG S-19264T (=DSM 44701T), isolated from a smear-ripened cheese.</title>
        <authorList>
            <consortium name="US DOE Joint Genome Institute (JGI-PGF)"/>
            <person name="Walter F."/>
            <person name="Albersmeier A."/>
            <person name="Kalinowski J."/>
            <person name="Ruckert C."/>
        </authorList>
    </citation>
    <scope>NUCLEOTIDE SEQUENCE</scope>
    <source>
        <strain evidence="7">CGMCC 1.15034</strain>
    </source>
</reference>